<comment type="caution">
    <text evidence="2">The sequence shown here is derived from an EMBL/GenBank/DDBJ whole genome shotgun (WGS) entry which is preliminary data.</text>
</comment>
<accession>V8G9Z2</accession>
<name>V8G9Z2_9BURK</name>
<evidence type="ECO:0000313" key="2">
    <source>
        <dbReference type="EMBL" id="ETD72768.1"/>
    </source>
</evidence>
<feature type="region of interest" description="Disordered" evidence="1">
    <location>
        <begin position="85"/>
        <end position="113"/>
    </location>
</feature>
<dbReference type="Proteomes" id="UP000018766">
    <property type="component" value="Unassembled WGS sequence"/>
</dbReference>
<sequence length="113" mass="12035">MSKCISKRKKCEEKETPVPLPPCQEVAFCAGNYTISFDGRCLHKSPRAYQIPNGTYSTVTFEDGCIVGVGQVAPAQYTPNECCASPSVDGSDTSSDVQVSSAPANLLKRTPDG</sequence>
<evidence type="ECO:0000313" key="3">
    <source>
        <dbReference type="Proteomes" id="UP000018766"/>
    </source>
</evidence>
<dbReference type="OrthoDB" id="9175647at2"/>
<evidence type="ECO:0000256" key="1">
    <source>
        <dbReference type="SAM" id="MobiDB-lite"/>
    </source>
</evidence>
<organism evidence="2 3">
    <name type="scientific">Pelistega indica</name>
    <dbReference type="NCBI Taxonomy" id="1414851"/>
    <lineage>
        <taxon>Bacteria</taxon>
        <taxon>Pseudomonadati</taxon>
        <taxon>Pseudomonadota</taxon>
        <taxon>Betaproteobacteria</taxon>
        <taxon>Burkholderiales</taxon>
        <taxon>Alcaligenaceae</taxon>
        <taxon>Pelistega</taxon>
    </lineage>
</organism>
<protein>
    <submittedName>
        <fullName evidence="2">Uncharacterized protein</fullName>
    </submittedName>
</protein>
<dbReference type="RefSeq" id="WP_023949433.1">
    <property type="nucleotide sequence ID" value="NZ_AYSV01000020.1"/>
</dbReference>
<gene>
    <name evidence="2" type="ORF">V757_02180</name>
</gene>
<keyword evidence="3" id="KW-1185">Reference proteome</keyword>
<feature type="compositionally biased region" description="Polar residues" evidence="1">
    <location>
        <begin position="88"/>
        <end position="103"/>
    </location>
</feature>
<dbReference type="AlphaFoldDB" id="V8G9Z2"/>
<reference evidence="2 3" key="1">
    <citation type="submission" date="2013-11" db="EMBL/GenBank/DDBJ databases">
        <title>Genomic analysis of Pelistega sp. HM-7.</title>
        <authorList>
            <person name="Kumbhare S.V."/>
            <person name="Shetty S.A."/>
            <person name="Sharma O."/>
            <person name="Dhotre D.P."/>
        </authorList>
    </citation>
    <scope>NUCLEOTIDE SEQUENCE [LARGE SCALE GENOMIC DNA]</scope>
    <source>
        <strain evidence="2 3">HM-7</strain>
    </source>
</reference>
<dbReference type="EMBL" id="AYSV01000020">
    <property type="protein sequence ID" value="ETD72768.1"/>
    <property type="molecule type" value="Genomic_DNA"/>
</dbReference>
<proteinExistence type="predicted"/>